<organism evidence="1 2">
    <name type="scientific">Pedosphaera parvula (strain Ellin514)</name>
    <dbReference type="NCBI Taxonomy" id="320771"/>
    <lineage>
        <taxon>Bacteria</taxon>
        <taxon>Pseudomonadati</taxon>
        <taxon>Verrucomicrobiota</taxon>
        <taxon>Pedosphaerae</taxon>
        <taxon>Pedosphaerales</taxon>
        <taxon>Pedosphaeraceae</taxon>
        <taxon>Pedosphaera</taxon>
    </lineage>
</organism>
<sequence>MGKKGGGWNCNMQGCFEIFLQFANLTSHATEGEIMEILSLTGLKKLNQACLGISTSRGWLVVKQNSYYYTSDIGGATRFHLWNDIGRELNRLGLYNLKYQVLPVEAAD</sequence>
<evidence type="ECO:0000313" key="1">
    <source>
        <dbReference type="EMBL" id="EEF60458.1"/>
    </source>
</evidence>
<gene>
    <name evidence="1" type="ORF">Cflav_PD3428</name>
</gene>
<dbReference type="EMBL" id="ABOX02000016">
    <property type="protein sequence ID" value="EEF60458.1"/>
    <property type="molecule type" value="Genomic_DNA"/>
</dbReference>
<evidence type="ECO:0000313" key="2">
    <source>
        <dbReference type="Proteomes" id="UP000003688"/>
    </source>
</evidence>
<keyword evidence="2" id="KW-1185">Reference proteome</keyword>
<accession>B9XHW5</accession>
<comment type="caution">
    <text evidence="1">The sequence shown here is derived from an EMBL/GenBank/DDBJ whole genome shotgun (WGS) entry which is preliminary data.</text>
</comment>
<dbReference type="Proteomes" id="UP000003688">
    <property type="component" value="Unassembled WGS sequence"/>
</dbReference>
<reference evidence="1 2" key="1">
    <citation type="journal article" date="2011" name="J. Bacteriol.">
        <title>Genome sequence of 'Pedosphaera parvula' Ellin514, an aerobic Verrucomicrobial isolate from pasture soil.</title>
        <authorList>
            <person name="Kant R."/>
            <person name="van Passel M.W."/>
            <person name="Sangwan P."/>
            <person name="Palva A."/>
            <person name="Lucas S."/>
            <person name="Copeland A."/>
            <person name="Lapidus A."/>
            <person name="Glavina Del Rio T."/>
            <person name="Dalin E."/>
            <person name="Tice H."/>
            <person name="Bruce D."/>
            <person name="Goodwin L."/>
            <person name="Pitluck S."/>
            <person name="Chertkov O."/>
            <person name="Larimer F.W."/>
            <person name="Land M.L."/>
            <person name="Hauser L."/>
            <person name="Brettin T.S."/>
            <person name="Detter J.C."/>
            <person name="Han S."/>
            <person name="de Vos W.M."/>
            <person name="Janssen P.H."/>
            <person name="Smidt H."/>
        </authorList>
    </citation>
    <scope>NUCLEOTIDE SEQUENCE [LARGE SCALE GENOMIC DNA]</scope>
    <source>
        <strain evidence="1 2">Ellin514</strain>
    </source>
</reference>
<protein>
    <submittedName>
        <fullName evidence="1">Uncharacterized protein</fullName>
    </submittedName>
</protein>
<dbReference type="AlphaFoldDB" id="B9XHW5"/>
<name>B9XHW5_PEDPL</name>
<proteinExistence type="predicted"/>